<organism evidence="1 2">
    <name type="scientific">Colletotrichum truncatum</name>
    <name type="common">Anthracnose fungus</name>
    <name type="synonym">Colletotrichum capsici</name>
    <dbReference type="NCBI Taxonomy" id="5467"/>
    <lineage>
        <taxon>Eukaryota</taxon>
        <taxon>Fungi</taxon>
        <taxon>Dikarya</taxon>
        <taxon>Ascomycota</taxon>
        <taxon>Pezizomycotina</taxon>
        <taxon>Sordariomycetes</taxon>
        <taxon>Hypocreomycetidae</taxon>
        <taxon>Glomerellales</taxon>
        <taxon>Glomerellaceae</taxon>
        <taxon>Colletotrichum</taxon>
        <taxon>Colletotrichum truncatum species complex</taxon>
    </lineage>
</organism>
<dbReference type="EMBL" id="VUJX02000001">
    <property type="protein sequence ID" value="KAL0943661.1"/>
    <property type="molecule type" value="Genomic_DNA"/>
</dbReference>
<accession>A0ACC3ZHP9</accession>
<protein>
    <submittedName>
        <fullName evidence="1">Uncharacterized protein</fullName>
    </submittedName>
</protein>
<comment type="caution">
    <text evidence="1">The sequence shown here is derived from an EMBL/GenBank/DDBJ whole genome shotgun (WGS) entry which is preliminary data.</text>
</comment>
<dbReference type="Proteomes" id="UP000805649">
    <property type="component" value="Unassembled WGS sequence"/>
</dbReference>
<evidence type="ECO:0000313" key="2">
    <source>
        <dbReference type="Proteomes" id="UP000805649"/>
    </source>
</evidence>
<keyword evidence="2" id="KW-1185">Reference proteome</keyword>
<proteinExistence type="predicted"/>
<name>A0ACC3ZHP9_COLTU</name>
<sequence length="401" mass="44976">MPPKRRSDANETAESSKKTKTASAASTNPSNETRWSTKDDRWSAVSNSRNADADYKIAMADPEFAFTYVCRCPFGTKHASQVDDDDDDEDDDENEGDKGTSKPKCDGGKTCLCNKLAADHPDAPYVVTRAGYRKLMNQQTNCQVRDPDTFGMYTFNDHMAYGILQVIQNLILDFEEANKNWREQWVVCEALSPFIWYLSGSEFTMIDDAETADKTAKLIGTIFLSMLARLEREDMLKPDSEVKDLGIVMAGFIKIAKVFRDSDLMEDDTKTRKSKKRPFPFVPSKFDEYIAAYAKKYNIKLAGVPDIDNLVKDLNDEVELPTAKDHGDDPWGLEAALEEYKSECNCCGFFVQSKRSEIGGDSLDLTSWTSAQRKKAAFDKKEPLPKEILKGLKDGLVIGLG</sequence>
<gene>
    <name evidence="1" type="ORF">CTRU02_201548</name>
</gene>
<evidence type="ECO:0000313" key="1">
    <source>
        <dbReference type="EMBL" id="KAL0943661.1"/>
    </source>
</evidence>
<reference evidence="1 2" key="1">
    <citation type="journal article" date="2020" name="Phytopathology">
        <title>Genome Sequence Resources of Colletotrichum truncatum, C. plurivorum, C. musicola, and C. sojae: Four Species Pathogenic to Soybean (Glycine max).</title>
        <authorList>
            <person name="Rogerio F."/>
            <person name="Boufleur T.R."/>
            <person name="Ciampi-Guillardi M."/>
            <person name="Sukno S.A."/>
            <person name="Thon M.R."/>
            <person name="Massola Junior N.S."/>
            <person name="Baroncelli R."/>
        </authorList>
    </citation>
    <scope>NUCLEOTIDE SEQUENCE [LARGE SCALE GENOMIC DNA]</scope>
    <source>
        <strain evidence="1 2">CMES1059</strain>
    </source>
</reference>